<dbReference type="InterPro" id="IPR000742">
    <property type="entry name" value="EGF"/>
</dbReference>
<comment type="caution">
    <text evidence="6">Lacks conserved residue(s) required for the propagation of feature annotation.</text>
</comment>
<keyword evidence="3" id="KW-0677">Repeat</keyword>
<evidence type="ECO:0000313" key="9">
    <source>
        <dbReference type="EMBL" id="MFH4980486.1"/>
    </source>
</evidence>
<evidence type="ECO:0000259" key="8">
    <source>
        <dbReference type="PROSITE" id="PS50026"/>
    </source>
</evidence>
<evidence type="ECO:0000256" key="4">
    <source>
        <dbReference type="ARBA" id="ARBA00023157"/>
    </source>
</evidence>
<dbReference type="Proteomes" id="UP001608902">
    <property type="component" value="Unassembled WGS sequence"/>
</dbReference>
<evidence type="ECO:0000256" key="7">
    <source>
        <dbReference type="SAM" id="MobiDB-lite"/>
    </source>
</evidence>
<evidence type="ECO:0000256" key="6">
    <source>
        <dbReference type="PROSITE-ProRule" id="PRU00076"/>
    </source>
</evidence>
<feature type="domain" description="EGF-like" evidence="8">
    <location>
        <begin position="31"/>
        <end position="69"/>
    </location>
</feature>
<accession>A0ABD6ESP8</accession>
<keyword evidence="1 6" id="KW-0245">EGF-like domain</keyword>
<evidence type="ECO:0000256" key="3">
    <source>
        <dbReference type="ARBA" id="ARBA00022737"/>
    </source>
</evidence>
<dbReference type="EMBL" id="JBGFUD010005618">
    <property type="protein sequence ID" value="MFH4980486.1"/>
    <property type="molecule type" value="Genomic_DNA"/>
</dbReference>
<organism evidence="9 10">
    <name type="scientific">Gnathostoma spinigerum</name>
    <dbReference type="NCBI Taxonomy" id="75299"/>
    <lineage>
        <taxon>Eukaryota</taxon>
        <taxon>Metazoa</taxon>
        <taxon>Ecdysozoa</taxon>
        <taxon>Nematoda</taxon>
        <taxon>Chromadorea</taxon>
        <taxon>Rhabditida</taxon>
        <taxon>Spirurina</taxon>
        <taxon>Gnathostomatomorpha</taxon>
        <taxon>Gnathostomatoidea</taxon>
        <taxon>Gnathostomatidae</taxon>
        <taxon>Gnathostoma</taxon>
    </lineage>
</organism>
<keyword evidence="2" id="KW-0732">Signal</keyword>
<evidence type="ECO:0000256" key="1">
    <source>
        <dbReference type="ARBA" id="ARBA00022536"/>
    </source>
</evidence>
<keyword evidence="10" id="KW-1185">Reference proteome</keyword>
<feature type="compositionally biased region" description="Basic and acidic residues" evidence="7">
    <location>
        <begin position="109"/>
        <end position="134"/>
    </location>
</feature>
<evidence type="ECO:0000256" key="5">
    <source>
        <dbReference type="ARBA" id="ARBA00023180"/>
    </source>
</evidence>
<dbReference type="PROSITE" id="PS00022">
    <property type="entry name" value="EGF_1"/>
    <property type="match status" value="1"/>
</dbReference>
<evidence type="ECO:0000313" key="10">
    <source>
        <dbReference type="Proteomes" id="UP001608902"/>
    </source>
</evidence>
<comment type="caution">
    <text evidence="9">The sequence shown here is derived from an EMBL/GenBank/DDBJ whole genome shotgun (WGS) entry which is preliminary data.</text>
</comment>
<feature type="disulfide bond" evidence="6">
    <location>
        <begin position="40"/>
        <end position="57"/>
    </location>
</feature>
<dbReference type="PROSITE" id="PS01186">
    <property type="entry name" value="EGF_2"/>
    <property type="match status" value="1"/>
</dbReference>
<evidence type="ECO:0000256" key="2">
    <source>
        <dbReference type="ARBA" id="ARBA00022729"/>
    </source>
</evidence>
<proteinExistence type="predicted"/>
<reference evidence="9 10" key="1">
    <citation type="submission" date="2024-08" db="EMBL/GenBank/DDBJ databases">
        <title>Gnathostoma spinigerum genome.</title>
        <authorList>
            <person name="Gonzalez-Bertolin B."/>
            <person name="Monzon S."/>
            <person name="Zaballos A."/>
            <person name="Jimenez P."/>
            <person name="Dekumyoy P."/>
            <person name="Varona S."/>
            <person name="Cuesta I."/>
            <person name="Sumanam S."/>
            <person name="Adisakwattana P."/>
            <person name="Gasser R.B."/>
            <person name="Hernandez-Gonzalez A."/>
            <person name="Young N.D."/>
            <person name="Perteguer M.J."/>
        </authorList>
    </citation>
    <scope>NUCLEOTIDE SEQUENCE [LARGE SCALE GENOMIC DNA]</scope>
    <source>
        <strain evidence="9">AL3</strain>
        <tissue evidence="9">Liver</tissue>
    </source>
</reference>
<dbReference type="Pfam" id="PF00008">
    <property type="entry name" value="EGF"/>
    <property type="match status" value="1"/>
</dbReference>
<dbReference type="FunFam" id="2.10.25.10:FF:000173">
    <property type="entry name" value="Neurogenic locus notch protein 2"/>
    <property type="match status" value="1"/>
</dbReference>
<feature type="region of interest" description="Disordered" evidence="7">
    <location>
        <begin position="109"/>
        <end position="140"/>
    </location>
</feature>
<keyword evidence="4 6" id="KW-1015">Disulfide bond</keyword>
<dbReference type="SMART" id="SM00181">
    <property type="entry name" value="EGF"/>
    <property type="match status" value="1"/>
</dbReference>
<dbReference type="SUPFAM" id="SSF57196">
    <property type="entry name" value="EGF/Laminin"/>
    <property type="match status" value="1"/>
</dbReference>
<dbReference type="Gene3D" id="2.10.25.10">
    <property type="entry name" value="Laminin"/>
    <property type="match status" value="1"/>
</dbReference>
<gene>
    <name evidence="9" type="ORF">AB6A40_007195</name>
</gene>
<feature type="disulfide bond" evidence="6">
    <location>
        <begin position="59"/>
        <end position="68"/>
    </location>
</feature>
<name>A0ABD6ESP8_9BILA</name>
<dbReference type="AlphaFoldDB" id="A0ABD6ESP8"/>
<sequence length="215" mass="24354">MYCWRVDCSESKFMLIHSYWKIVSQNFKTNYSGPCDVNPCHNNGTCRATSAFTEFFCECPNGFGGKLCDLEKGSLVKHKYGKNVQLISSGRQEWIDQLKKTKLEELEKKRKVQEGNEEERSLNTSIKSDEEGRGKMKLRQSGKEDDLIIKGFKEQGKQGKSHEMSAIPNHSSKLIQKTDSTVQSVLVGSFAGSIPKTSSTVHVVLEIYFTFLMFS</sequence>
<protein>
    <recommendedName>
        <fullName evidence="8">EGF-like domain-containing protein</fullName>
    </recommendedName>
</protein>
<dbReference type="PROSITE" id="PS50026">
    <property type="entry name" value="EGF_3"/>
    <property type="match status" value="1"/>
</dbReference>
<dbReference type="CDD" id="cd00054">
    <property type="entry name" value="EGF_CA"/>
    <property type="match status" value="1"/>
</dbReference>
<keyword evidence="5" id="KW-0325">Glycoprotein</keyword>